<dbReference type="GO" id="GO:0004386">
    <property type="term" value="F:helicase activity"/>
    <property type="evidence" value="ECO:0007669"/>
    <property type="project" value="UniProtKB-KW"/>
</dbReference>
<evidence type="ECO:0000256" key="6">
    <source>
        <dbReference type="ARBA" id="ARBA00023125"/>
    </source>
</evidence>
<comment type="subcellular location">
    <subcellularLocation>
        <location evidence="1">Nucleus</location>
    </subcellularLocation>
</comment>
<dbReference type="PROSITE" id="PS51192">
    <property type="entry name" value="HELICASE_ATP_BIND_1"/>
    <property type="match status" value="1"/>
</dbReference>
<keyword evidence="3" id="KW-0547">Nucleotide-binding</keyword>
<evidence type="ECO:0000256" key="5">
    <source>
        <dbReference type="ARBA" id="ARBA00022840"/>
    </source>
</evidence>
<keyword evidence="10" id="KW-1185">Reference proteome</keyword>
<feature type="domain" description="Helicase ATP-binding" evidence="8">
    <location>
        <begin position="1"/>
        <end position="56"/>
    </location>
</feature>
<dbReference type="Pfam" id="PF00176">
    <property type="entry name" value="SNF2-rel_dom"/>
    <property type="match status" value="1"/>
</dbReference>
<evidence type="ECO:0000256" key="1">
    <source>
        <dbReference type="ARBA" id="ARBA00004123"/>
    </source>
</evidence>
<dbReference type="GO" id="GO:0005634">
    <property type="term" value="C:nucleus"/>
    <property type="evidence" value="ECO:0007669"/>
    <property type="project" value="UniProtKB-SubCell"/>
</dbReference>
<evidence type="ECO:0000313" key="9">
    <source>
        <dbReference type="EMBL" id="KAJ8933445.1"/>
    </source>
</evidence>
<dbReference type="PANTHER" id="PTHR45797">
    <property type="entry name" value="RAD54-LIKE"/>
    <property type="match status" value="1"/>
</dbReference>
<name>A0AAV8X3A0_9CUCU</name>
<sequence length="108" mass="12670">PDLVICDEGHLLRNRKALKTMALNRINTKRRIVLTGTPLQNNLLEYYHMVQFVKPNLLGTMKEYKTNFVNPITNGQYEDSTKEDIKLMMKRTHVLHTLLKKTIQGCEW</sequence>
<dbReference type="InterPro" id="IPR027417">
    <property type="entry name" value="P-loop_NTPase"/>
</dbReference>
<dbReference type="GO" id="GO:0005524">
    <property type="term" value="F:ATP binding"/>
    <property type="evidence" value="ECO:0007669"/>
    <property type="project" value="UniProtKB-KW"/>
</dbReference>
<dbReference type="AlphaFoldDB" id="A0AAV8X3A0"/>
<dbReference type="Gene3D" id="3.40.50.10810">
    <property type="entry name" value="Tandem AAA-ATPase domain"/>
    <property type="match status" value="1"/>
</dbReference>
<evidence type="ECO:0000256" key="7">
    <source>
        <dbReference type="ARBA" id="ARBA00023242"/>
    </source>
</evidence>
<comment type="similarity">
    <text evidence="2">Belongs to the SNF2/RAD54 helicase family.</text>
</comment>
<reference evidence="9" key="1">
    <citation type="journal article" date="2023" name="Insect Mol. Biol.">
        <title>Genome sequencing provides insights into the evolution of gene families encoding plant cell wall-degrading enzymes in longhorned beetles.</title>
        <authorList>
            <person name="Shin N.R."/>
            <person name="Okamura Y."/>
            <person name="Kirsch R."/>
            <person name="Pauchet Y."/>
        </authorList>
    </citation>
    <scope>NUCLEOTIDE SEQUENCE</scope>
    <source>
        <strain evidence="9">RBIC_L_NR</strain>
    </source>
</reference>
<feature type="non-terminal residue" evidence="9">
    <location>
        <position position="1"/>
    </location>
</feature>
<proteinExistence type="inferred from homology"/>
<keyword evidence="6" id="KW-0238">DNA-binding</keyword>
<gene>
    <name evidence="9" type="ORF">NQ314_014002</name>
</gene>
<accession>A0AAV8X3A0</accession>
<keyword evidence="4" id="KW-0378">Hydrolase</keyword>
<evidence type="ECO:0000256" key="3">
    <source>
        <dbReference type="ARBA" id="ARBA00022741"/>
    </source>
</evidence>
<comment type="caution">
    <text evidence="9">The sequence shown here is derived from an EMBL/GenBank/DDBJ whole genome shotgun (WGS) entry which is preliminary data.</text>
</comment>
<evidence type="ECO:0000256" key="4">
    <source>
        <dbReference type="ARBA" id="ARBA00022806"/>
    </source>
</evidence>
<dbReference type="InterPro" id="IPR038718">
    <property type="entry name" value="SNF2-like_sf"/>
</dbReference>
<dbReference type="PANTHER" id="PTHR45797:SF3">
    <property type="entry name" value="TRANSCRIPTIONAL REGULATOR ATRX HOMOLOG"/>
    <property type="match status" value="1"/>
</dbReference>
<protein>
    <recommendedName>
        <fullName evidence="8">Helicase ATP-binding domain-containing protein</fullName>
    </recommendedName>
</protein>
<dbReference type="GO" id="GO:0003677">
    <property type="term" value="F:DNA binding"/>
    <property type="evidence" value="ECO:0007669"/>
    <property type="project" value="UniProtKB-KW"/>
</dbReference>
<dbReference type="EMBL" id="JANEYF010003862">
    <property type="protein sequence ID" value="KAJ8933445.1"/>
    <property type="molecule type" value="Genomic_DNA"/>
</dbReference>
<organism evidence="9 10">
    <name type="scientific">Rhamnusium bicolor</name>
    <dbReference type="NCBI Taxonomy" id="1586634"/>
    <lineage>
        <taxon>Eukaryota</taxon>
        <taxon>Metazoa</taxon>
        <taxon>Ecdysozoa</taxon>
        <taxon>Arthropoda</taxon>
        <taxon>Hexapoda</taxon>
        <taxon>Insecta</taxon>
        <taxon>Pterygota</taxon>
        <taxon>Neoptera</taxon>
        <taxon>Endopterygota</taxon>
        <taxon>Coleoptera</taxon>
        <taxon>Polyphaga</taxon>
        <taxon>Cucujiformia</taxon>
        <taxon>Chrysomeloidea</taxon>
        <taxon>Cerambycidae</taxon>
        <taxon>Lepturinae</taxon>
        <taxon>Rhagiini</taxon>
        <taxon>Rhamnusium</taxon>
    </lineage>
</organism>
<dbReference type="GO" id="GO:0016887">
    <property type="term" value="F:ATP hydrolysis activity"/>
    <property type="evidence" value="ECO:0007669"/>
    <property type="project" value="InterPro"/>
</dbReference>
<dbReference type="Proteomes" id="UP001162156">
    <property type="component" value="Unassembled WGS sequence"/>
</dbReference>
<dbReference type="SUPFAM" id="SSF52540">
    <property type="entry name" value="P-loop containing nucleoside triphosphate hydrolases"/>
    <property type="match status" value="1"/>
</dbReference>
<keyword evidence="7" id="KW-0539">Nucleus</keyword>
<dbReference type="InterPro" id="IPR000330">
    <property type="entry name" value="SNF2_N"/>
</dbReference>
<dbReference type="InterPro" id="IPR044574">
    <property type="entry name" value="ARIP4-like"/>
</dbReference>
<evidence type="ECO:0000259" key="8">
    <source>
        <dbReference type="PROSITE" id="PS51192"/>
    </source>
</evidence>
<keyword evidence="4" id="KW-0347">Helicase</keyword>
<evidence type="ECO:0000256" key="2">
    <source>
        <dbReference type="ARBA" id="ARBA00007025"/>
    </source>
</evidence>
<keyword evidence="5" id="KW-0067">ATP-binding</keyword>
<evidence type="ECO:0000313" key="10">
    <source>
        <dbReference type="Proteomes" id="UP001162156"/>
    </source>
</evidence>
<dbReference type="InterPro" id="IPR014001">
    <property type="entry name" value="Helicase_ATP-bd"/>
</dbReference>